<evidence type="ECO:0000313" key="2">
    <source>
        <dbReference type="EMBL" id="GLI63626.1"/>
    </source>
</evidence>
<protein>
    <recommendedName>
        <fullName evidence="1">Reverse transcriptase domain-containing protein</fullName>
    </recommendedName>
</protein>
<dbReference type="EMBL" id="BSDZ01000016">
    <property type="protein sequence ID" value="GLI63626.1"/>
    <property type="molecule type" value="Genomic_DNA"/>
</dbReference>
<reference evidence="2 3" key="1">
    <citation type="journal article" date="2023" name="IScience">
        <title>Expanded male sex-determining region conserved during the evolution of homothallism in the green alga Volvox.</title>
        <authorList>
            <person name="Yamamoto K."/>
            <person name="Matsuzaki R."/>
            <person name="Mahakham W."/>
            <person name="Heman W."/>
            <person name="Sekimoto H."/>
            <person name="Kawachi M."/>
            <person name="Minakuchi Y."/>
            <person name="Toyoda A."/>
            <person name="Nozaki H."/>
        </authorList>
    </citation>
    <scope>NUCLEOTIDE SEQUENCE [LARGE SCALE GENOMIC DNA]</scope>
    <source>
        <strain evidence="2 3">NIES-4468</strain>
    </source>
</reference>
<name>A0ABQ5S1V4_9CHLO</name>
<comment type="caution">
    <text evidence="2">The sequence shown here is derived from an EMBL/GenBank/DDBJ whole genome shotgun (WGS) entry which is preliminary data.</text>
</comment>
<dbReference type="InterPro" id="IPR043128">
    <property type="entry name" value="Rev_trsase/Diguanyl_cyclase"/>
</dbReference>
<dbReference type="Proteomes" id="UP001165090">
    <property type="component" value="Unassembled WGS sequence"/>
</dbReference>
<evidence type="ECO:0000313" key="3">
    <source>
        <dbReference type="Proteomes" id="UP001165090"/>
    </source>
</evidence>
<dbReference type="InterPro" id="IPR043502">
    <property type="entry name" value="DNA/RNA_pol_sf"/>
</dbReference>
<dbReference type="PANTHER" id="PTHR33050">
    <property type="entry name" value="REVERSE TRANSCRIPTASE DOMAIN-CONTAINING PROTEIN"/>
    <property type="match status" value="1"/>
</dbReference>
<dbReference type="Gene3D" id="3.10.10.10">
    <property type="entry name" value="HIV Type 1 Reverse Transcriptase, subunit A, domain 1"/>
    <property type="match status" value="1"/>
</dbReference>
<gene>
    <name evidence="2" type="ORF">VaNZ11_006631</name>
</gene>
<accession>A0ABQ5S1V4</accession>
<dbReference type="PANTHER" id="PTHR33050:SF7">
    <property type="entry name" value="RIBONUCLEASE H"/>
    <property type="match status" value="1"/>
</dbReference>
<feature type="domain" description="Reverse transcriptase" evidence="1">
    <location>
        <begin position="1"/>
        <end position="135"/>
    </location>
</feature>
<dbReference type="InterPro" id="IPR000477">
    <property type="entry name" value="RT_dom"/>
</dbReference>
<dbReference type="InterPro" id="IPR052055">
    <property type="entry name" value="Hepadnavirus_pol/RT"/>
</dbReference>
<organism evidence="2 3">
    <name type="scientific">Volvox africanus</name>
    <dbReference type="NCBI Taxonomy" id="51714"/>
    <lineage>
        <taxon>Eukaryota</taxon>
        <taxon>Viridiplantae</taxon>
        <taxon>Chlorophyta</taxon>
        <taxon>core chlorophytes</taxon>
        <taxon>Chlorophyceae</taxon>
        <taxon>CS clade</taxon>
        <taxon>Chlamydomonadales</taxon>
        <taxon>Volvocaceae</taxon>
        <taxon>Volvox</taxon>
    </lineage>
</organism>
<dbReference type="SUPFAM" id="SSF56672">
    <property type="entry name" value="DNA/RNA polymerases"/>
    <property type="match status" value="1"/>
</dbReference>
<proteinExistence type="predicted"/>
<dbReference type="PROSITE" id="PS50878">
    <property type="entry name" value="RT_POL"/>
    <property type="match status" value="1"/>
</dbReference>
<dbReference type="Pfam" id="PF00078">
    <property type="entry name" value="RVT_1"/>
    <property type="match status" value="1"/>
</dbReference>
<evidence type="ECO:0000259" key="1">
    <source>
        <dbReference type="PROSITE" id="PS50878"/>
    </source>
</evidence>
<dbReference type="Gene3D" id="3.30.70.270">
    <property type="match status" value="1"/>
</dbReference>
<keyword evidence="3" id="KW-1185">Reference proteome</keyword>
<sequence>MVKVDLASAFYHIPIYAVDHCFFVFRFCGVLDQVNVLPMGWLNPLAAVGGGHRRLAPPFPPHRFYPPVWCGRPVRLGAHVLPYLDDFLFVFTSEEQARVGAQWVTESIEILGLSCDSTKCQWMLSQSVYHLGITVNMADDLFEVPGEKVAKLWRLAVGMHVTAKKSHHLVQKRELAKLCGFAQSVKLDLIPAPLFLCNSYDALAQPVGWSGKVRLSQGSMRDLNWRVKVPARHCSAAIHLGTTVVELSMDASRHPWGAVLHGRTACGYWSCAEVPAHIN</sequence>